<dbReference type="SUPFAM" id="SSF52172">
    <property type="entry name" value="CheY-like"/>
    <property type="match status" value="1"/>
</dbReference>
<dbReference type="Gene3D" id="3.40.50.2300">
    <property type="match status" value="1"/>
</dbReference>
<reference evidence="4" key="1">
    <citation type="submission" date="2023-03" db="EMBL/GenBank/DDBJ databases">
        <title>Andean soil-derived lignocellulolytic bacterial consortium as a source of novel taxa and putative plastic-active enzymes.</title>
        <authorList>
            <person name="Diaz-Garcia L."/>
            <person name="Chuvochina M."/>
            <person name="Feuerriegel G."/>
            <person name="Bunk B."/>
            <person name="Sproer C."/>
            <person name="Streit W.R."/>
            <person name="Rodriguez L.M."/>
            <person name="Overmann J."/>
            <person name="Jimenez D.J."/>
        </authorList>
    </citation>
    <scope>NUCLEOTIDE SEQUENCE</scope>
    <source>
        <strain evidence="4">MAG 7</strain>
    </source>
</reference>
<dbReference type="PROSITE" id="PS50110">
    <property type="entry name" value="RESPONSE_REGULATORY"/>
    <property type="match status" value="1"/>
</dbReference>
<evidence type="ECO:0000259" key="3">
    <source>
        <dbReference type="PROSITE" id="PS50930"/>
    </source>
</evidence>
<dbReference type="InterPro" id="IPR001789">
    <property type="entry name" value="Sig_transdc_resp-reg_receiver"/>
</dbReference>
<dbReference type="GO" id="GO:0000156">
    <property type="term" value="F:phosphorelay response regulator activity"/>
    <property type="evidence" value="ECO:0007669"/>
    <property type="project" value="InterPro"/>
</dbReference>
<keyword evidence="1" id="KW-0597">Phosphoprotein</keyword>
<dbReference type="Pfam" id="PF00072">
    <property type="entry name" value="Response_reg"/>
    <property type="match status" value="1"/>
</dbReference>
<dbReference type="SMART" id="SM00448">
    <property type="entry name" value="REC"/>
    <property type="match status" value="1"/>
</dbReference>
<evidence type="ECO:0000256" key="1">
    <source>
        <dbReference type="PROSITE-ProRule" id="PRU00169"/>
    </source>
</evidence>
<dbReference type="Pfam" id="PF04397">
    <property type="entry name" value="LytTR"/>
    <property type="match status" value="1"/>
</dbReference>
<evidence type="ECO:0000313" key="5">
    <source>
        <dbReference type="Proteomes" id="UP001220610"/>
    </source>
</evidence>
<dbReference type="Proteomes" id="UP001220610">
    <property type="component" value="Chromosome"/>
</dbReference>
<dbReference type="AlphaFoldDB" id="A0AAJ5WND2"/>
<dbReference type="PANTHER" id="PTHR37299:SF1">
    <property type="entry name" value="STAGE 0 SPORULATION PROTEIN A HOMOLOG"/>
    <property type="match status" value="1"/>
</dbReference>
<dbReference type="InterPro" id="IPR011006">
    <property type="entry name" value="CheY-like_superfamily"/>
</dbReference>
<sequence length="253" mass="28668">MKIVIIEDERLTAADLAETISRLQPGAEIIAQPGSVQEAIQFFRQGIRADLIFSDIQLGDGLAFELFNEIPFPAPVIFCTAFDQYALKAFGANGIDYILKPFTDQSVRGALDKFQALKEKFADNPRDYRDILQLFQERKPAGDGSVLVYHKDKILPVPFRSIAFFQLRNALVHLTTFDQKSYQLSKPLEELEKQAGTSFYRVNRQFLVNRQAIVEASNYLSRKIAISLCVKTPEVITVSKEKVPGFLEWLSRS</sequence>
<dbReference type="SMART" id="SM00850">
    <property type="entry name" value="LytTR"/>
    <property type="match status" value="1"/>
</dbReference>
<organism evidence="4 5">
    <name type="scientific">Candidatus Pseudobacter hemicellulosilyticus</name>
    <dbReference type="NCBI Taxonomy" id="3121375"/>
    <lineage>
        <taxon>Bacteria</taxon>
        <taxon>Pseudomonadati</taxon>
        <taxon>Bacteroidota</taxon>
        <taxon>Chitinophagia</taxon>
        <taxon>Chitinophagales</taxon>
        <taxon>Chitinophagaceae</taxon>
        <taxon>Pseudobacter</taxon>
    </lineage>
</organism>
<evidence type="ECO:0000259" key="2">
    <source>
        <dbReference type="PROSITE" id="PS50110"/>
    </source>
</evidence>
<dbReference type="InterPro" id="IPR007492">
    <property type="entry name" value="LytTR_DNA-bd_dom"/>
</dbReference>
<keyword evidence="4" id="KW-0238">DNA-binding</keyword>
<dbReference type="InterPro" id="IPR046947">
    <property type="entry name" value="LytR-like"/>
</dbReference>
<accession>A0AAJ5WND2</accession>
<dbReference type="PANTHER" id="PTHR37299">
    <property type="entry name" value="TRANSCRIPTIONAL REGULATOR-RELATED"/>
    <property type="match status" value="1"/>
</dbReference>
<feature type="domain" description="Response regulatory" evidence="2">
    <location>
        <begin position="2"/>
        <end position="115"/>
    </location>
</feature>
<name>A0AAJ5WND2_9BACT</name>
<evidence type="ECO:0000313" key="4">
    <source>
        <dbReference type="EMBL" id="WEK34314.1"/>
    </source>
</evidence>
<gene>
    <name evidence="4" type="ORF">P0Y53_17650</name>
</gene>
<feature type="domain" description="HTH LytTR-type" evidence="3">
    <location>
        <begin position="151"/>
        <end position="252"/>
    </location>
</feature>
<proteinExistence type="predicted"/>
<dbReference type="GO" id="GO:0003677">
    <property type="term" value="F:DNA binding"/>
    <property type="evidence" value="ECO:0007669"/>
    <property type="project" value="UniProtKB-KW"/>
</dbReference>
<dbReference type="EMBL" id="CP119311">
    <property type="protein sequence ID" value="WEK34314.1"/>
    <property type="molecule type" value="Genomic_DNA"/>
</dbReference>
<protein>
    <submittedName>
        <fullName evidence="4">LytTR family DNA-binding domain-containing protein</fullName>
    </submittedName>
</protein>
<dbReference type="PROSITE" id="PS50930">
    <property type="entry name" value="HTH_LYTTR"/>
    <property type="match status" value="1"/>
</dbReference>
<feature type="modified residue" description="4-aspartylphosphate" evidence="1">
    <location>
        <position position="55"/>
    </location>
</feature>
<dbReference type="Gene3D" id="2.40.50.1020">
    <property type="entry name" value="LytTr DNA-binding domain"/>
    <property type="match status" value="1"/>
</dbReference>